<organism evidence="3 8">
    <name type="scientific">Agathobacter rectalis</name>
    <dbReference type="NCBI Taxonomy" id="39491"/>
    <lineage>
        <taxon>Bacteria</taxon>
        <taxon>Bacillati</taxon>
        <taxon>Bacillota</taxon>
        <taxon>Clostridia</taxon>
        <taxon>Lachnospirales</taxon>
        <taxon>Lachnospiraceae</taxon>
        <taxon>Agathobacter</taxon>
    </lineage>
</organism>
<evidence type="ECO:0000259" key="1">
    <source>
        <dbReference type="Pfam" id="PF02492"/>
    </source>
</evidence>
<evidence type="ECO:0000313" key="12">
    <source>
        <dbReference type="Proteomes" id="UP000465607"/>
    </source>
</evidence>
<evidence type="ECO:0000313" key="9">
    <source>
        <dbReference type="Proteomes" id="UP000095602"/>
    </source>
</evidence>
<dbReference type="InterPro" id="IPR003495">
    <property type="entry name" value="CobW/HypB/UreG_nucleotide-bd"/>
</dbReference>
<evidence type="ECO:0000313" key="5">
    <source>
        <dbReference type="EMBL" id="MSD25769.1"/>
    </source>
</evidence>
<feature type="domain" description="CobW/HypB/UreG nucleotide-binding" evidence="1">
    <location>
        <begin position="6"/>
        <end position="172"/>
    </location>
</feature>
<feature type="domain" description="DUF1980" evidence="2">
    <location>
        <begin position="185"/>
        <end position="312"/>
    </location>
</feature>
<accession>A0A0M6WJ60</accession>
<evidence type="ECO:0000313" key="4">
    <source>
        <dbReference type="EMBL" id="CUO59507.1"/>
    </source>
</evidence>
<dbReference type="Proteomes" id="UP000324327">
    <property type="component" value="Unassembled WGS sequence"/>
</dbReference>
<protein>
    <submittedName>
        <fullName evidence="5">GTPase</fullName>
    </submittedName>
    <submittedName>
        <fullName evidence="4">Putative GTP-binding protein YjiA</fullName>
    </submittedName>
</protein>
<evidence type="ECO:0000313" key="11">
    <source>
        <dbReference type="Proteomes" id="UP000324327"/>
    </source>
</evidence>
<evidence type="ECO:0000259" key="2">
    <source>
        <dbReference type="Pfam" id="PF21537"/>
    </source>
</evidence>
<dbReference type="InterPro" id="IPR052955">
    <property type="entry name" value="UPF0703_membrane_permease"/>
</dbReference>
<name>A0A0M6WJ60_9FIRM</name>
<dbReference type="Proteomes" id="UP000049472">
    <property type="component" value="Unassembled WGS sequence"/>
</dbReference>
<dbReference type="Proteomes" id="UP000260642">
    <property type="component" value="Unassembled WGS sequence"/>
</dbReference>
<dbReference type="Proteomes" id="UP000465607">
    <property type="component" value="Unassembled WGS sequence"/>
</dbReference>
<reference evidence="5 12" key="4">
    <citation type="journal article" date="2019" name="Nat. Med.">
        <title>A library of human gut bacterial isolates paired with longitudinal multiomics data enables mechanistic microbiome research.</title>
        <authorList>
            <person name="Poyet M."/>
            <person name="Groussin M."/>
            <person name="Gibbons S.M."/>
            <person name="Avila-Pacheco J."/>
            <person name="Jiang X."/>
            <person name="Kearney S.M."/>
            <person name="Perrotta A.R."/>
            <person name="Berdy B."/>
            <person name="Zhao S."/>
            <person name="Lieberman T.D."/>
            <person name="Swanson P.K."/>
            <person name="Smith M."/>
            <person name="Roesemann S."/>
            <person name="Alexander J.E."/>
            <person name="Rich S.A."/>
            <person name="Livny J."/>
            <person name="Vlamakis H."/>
            <person name="Clish C."/>
            <person name="Bullock K."/>
            <person name="Deik A."/>
            <person name="Scott J."/>
            <person name="Pierce K.A."/>
            <person name="Xavier R.J."/>
            <person name="Alm E.J."/>
        </authorList>
    </citation>
    <scope>NUCLEOTIDE SEQUENCE [LARGE SCALE GENOMIC DNA]</scope>
    <source>
        <strain evidence="5 12">BIOML-A5</strain>
    </source>
</reference>
<dbReference type="InterPro" id="IPR027417">
    <property type="entry name" value="P-loop_NTPase"/>
</dbReference>
<dbReference type="Pfam" id="PF21537">
    <property type="entry name" value="DUF1980_C"/>
    <property type="match status" value="1"/>
</dbReference>
<dbReference type="EMBL" id="WKQV01000001">
    <property type="protein sequence ID" value="MSD25769.1"/>
    <property type="molecule type" value="Genomic_DNA"/>
</dbReference>
<dbReference type="EMBL" id="CVRQ01000018">
    <property type="protein sequence ID" value="CRL36842.1"/>
    <property type="molecule type" value="Genomic_DNA"/>
</dbReference>
<reference evidence="7 11" key="5">
    <citation type="submission" date="2019-08" db="EMBL/GenBank/DDBJ databases">
        <authorList>
            <person name="Duncan S."/>
            <person name="Walker A."/>
        </authorList>
    </citation>
    <scope>NUCLEOTIDE SEQUENCE [LARGE SCALE GENOMIC DNA]</scope>
    <source>
        <strain evidence="7 11">T3WBe13</strain>
    </source>
</reference>
<reference evidence="3" key="2">
    <citation type="submission" date="2015-05" db="EMBL/GenBank/DDBJ databases">
        <authorList>
            <person name="Wang D.B."/>
            <person name="Wang M."/>
        </authorList>
    </citation>
    <scope>NUCLEOTIDE SEQUENCE [LARGE SCALE GENOMIC DNA]</scope>
    <source>
        <strain evidence="3">T1-815</strain>
    </source>
</reference>
<reference evidence="6 10" key="3">
    <citation type="submission" date="2018-08" db="EMBL/GenBank/DDBJ databases">
        <title>A genome reference for cultivated species of the human gut microbiota.</title>
        <authorList>
            <person name="Zou Y."/>
            <person name="Xue W."/>
            <person name="Luo G."/>
        </authorList>
    </citation>
    <scope>NUCLEOTIDE SEQUENCE [LARGE SCALE GENOMIC DNA]</scope>
    <source>
        <strain evidence="6 10">TM10-3</strain>
    </source>
</reference>
<sequence>MAEEIPVYLFTGFMDSGKTSLIKDTIFENDFANGSKGLIIMCEDGDVEYDMDKLKAANIQVAEIDSEDEFTAAKLNELNMQYLPEQVFIEYNGTWGIDKIIEAELPKGWVIVQSLATVDSTTFDLYMNNMRAMMQEQVFASDVVIFNRTDDDTDRGHLRRTIKNINRKAQIVYERKDGTIDERPEELPFDINQDVIELSDADYAIWYMDAMENYKKYDGKIVKFLALVYNPDKLRKGVMVPGRFAMTCCIEDVTFIGFKCKYEDESSIPHKSWITITARVHVEFAREYKGKGPVLYPVSIEPAEKPQDELVYFS</sequence>
<reference evidence="8" key="1">
    <citation type="submission" date="2015-05" db="EMBL/GenBank/DDBJ databases">
        <authorList>
            <consortium name="Pathogen Informatics"/>
        </authorList>
    </citation>
    <scope>NUCLEOTIDE SEQUENCE [LARGE SCALE GENOMIC DNA]</scope>
    <source>
        <strain evidence="4 9">2789STDY5834884</strain>
        <strain evidence="8">T1-815</strain>
    </source>
</reference>
<proteinExistence type="predicted"/>
<dbReference type="InterPro" id="IPR048447">
    <property type="entry name" value="DUF1980_C"/>
</dbReference>
<evidence type="ECO:0000313" key="10">
    <source>
        <dbReference type="Proteomes" id="UP000260642"/>
    </source>
</evidence>
<dbReference type="EMBL" id="VSTF01000001">
    <property type="protein sequence ID" value="TYL61640.1"/>
    <property type="molecule type" value="Genomic_DNA"/>
</dbReference>
<evidence type="ECO:0000313" key="8">
    <source>
        <dbReference type="Proteomes" id="UP000049472"/>
    </source>
</evidence>
<dbReference type="Pfam" id="PF02492">
    <property type="entry name" value="cobW"/>
    <property type="match status" value="1"/>
</dbReference>
<keyword evidence="8" id="KW-1185">Reference proteome</keyword>
<evidence type="ECO:0000313" key="7">
    <source>
        <dbReference type="EMBL" id="TYL61640.1"/>
    </source>
</evidence>
<gene>
    <name evidence="6" type="ORF">DXD95_00890</name>
    <name evidence="4" type="ORF">ERS852497_00187</name>
    <name evidence="7" type="ORF">FYL31_01050</name>
    <name evidence="5" type="ORF">GKE44_00960</name>
    <name evidence="3" type="ORF">T1815_14361</name>
</gene>
<dbReference type="AlphaFoldDB" id="A0A0M6WJ60"/>
<dbReference type="SUPFAM" id="SSF52540">
    <property type="entry name" value="P-loop containing nucleoside triphosphate hydrolases"/>
    <property type="match status" value="1"/>
</dbReference>
<dbReference type="Proteomes" id="UP000095602">
    <property type="component" value="Unassembled WGS sequence"/>
</dbReference>
<reference evidence="7 11" key="6">
    <citation type="submission" date="2019-09" db="EMBL/GenBank/DDBJ databases">
        <title>Strain-level analysis of Eubacterium rectale using genomes from metagenomes.</title>
        <authorList>
            <person name="Karcher N."/>
            <person name="Segata N."/>
        </authorList>
    </citation>
    <scope>NUCLEOTIDE SEQUENCE [LARGE SCALE GENOMIC DNA]</scope>
    <source>
        <strain evidence="7 11">T3WBe13</strain>
    </source>
</reference>
<dbReference type="PANTHER" id="PTHR40047">
    <property type="entry name" value="UPF0703 PROTEIN YCGQ"/>
    <property type="match status" value="1"/>
</dbReference>
<dbReference type="Gene3D" id="3.40.50.300">
    <property type="entry name" value="P-loop containing nucleotide triphosphate hydrolases"/>
    <property type="match status" value="1"/>
</dbReference>
<dbReference type="EMBL" id="QSOB01000001">
    <property type="protein sequence ID" value="RGI70892.1"/>
    <property type="molecule type" value="Genomic_DNA"/>
</dbReference>
<dbReference type="PANTHER" id="PTHR40047:SF1">
    <property type="entry name" value="UPF0703 PROTEIN YCGQ"/>
    <property type="match status" value="1"/>
</dbReference>
<dbReference type="RefSeq" id="WP_055061681.1">
    <property type="nucleotide sequence ID" value="NZ_AP031452.1"/>
</dbReference>
<evidence type="ECO:0000313" key="3">
    <source>
        <dbReference type="EMBL" id="CRL36842.1"/>
    </source>
</evidence>
<dbReference type="EMBL" id="CZAJ01000001">
    <property type="protein sequence ID" value="CUO59507.1"/>
    <property type="molecule type" value="Genomic_DNA"/>
</dbReference>
<evidence type="ECO:0000313" key="6">
    <source>
        <dbReference type="EMBL" id="RGI70892.1"/>
    </source>
</evidence>